<dbReference type="Proteomes" id="UP000835052">
    <property type="component" value="Unassembled WGS sequence"/>
</dbReference>
<sequence>MRASHAGSTALHACVPRRVNRVACETQTTDVGVPSVYECERPLLFVLCLDQSFDECLNITAQQSTIDCSTSEKAHEARAIIEKNASNVVMPLSPDVKVKYFVKKWSTHAEIVKASRMDALTNNECDRAVSPVQSIKSSNFWEKMSSCFKKPRKAPTNGPSPKMKRRPLKSPEERRRYWNAYEERRKSLHTKRKKTAEDMEREERQKNENERIESLLGSENVRRAMLKSVSRPEAEKKANTLIVMKNVPEMVAALREPYFGYITKFLGEESISTLEVDLFFKMLQDILRCEHLLKIIEGFMSKIKEHIRSILTQRVICPDKSDLQLKKLRQLLRMRYHVWDETQSSEGFQTMNNLYPILWREFVGEKTTEQEDQDGKVVNDIGLRLEIPEIEQVDEDRLPAGDASQQQVVPEEIVELPDDFDAEKLDIEKDDVDLLLDVAVADLNPEVELNMEALRILRSLTHIKRCSQNCEEPSKKHAALVYDRLMMFAKSSDCDEEKYWTFAG</sequence>
<name>A0A8S1I0L7_9PELO</name>
<evidence type="ECO:0000313" key="3">
    <source>
        <dbReference type="Proteomes" id="UP000835052"/>
    </source>
</evidence>
<feature type="compositionally biased region" description="Basic and acidic residues" evidence="1">
    <location>
        <begin position="195"/>
        <end position="209"/>
    </location>
</feature>
<organism evidence="2 3">
    <name type="scientific">Caenorhabditis auriculariae</name>
    <dbReference type="NCBI Taxonomy" id="2777116"/>
    <lineage>
        <taxon>Eukaryota</taxon>
        <taxon>Metazoa</taxon>
        <taxon>Ecdysozoa</taxon>
        <taxon>Nematoda</taxon>
        <taxon>Chromadorea</taxon>
        <taxon>Rhabditida</taxon>
        <taxon>Rhabditina</taxon>
        <taxon>Rhabditomorpha</taxon>
        <taxon>Rhabditoidea</taxon>
        <taxon>Rhabditidae</taxon>
        <taxon>Peloderinae</taxon>
        <taxon>Caenorhabditis</taxon>
    </lineage>
</organism>
<keyword evidence="3" id="KW-1185">Reference proteome</keyword>
<feature type="region of interest" description="Disordered" evidence="1">
    <location>
        <begin position="147"/>
        <end position="175"/>
    </location>
</feature>
<protein>
    <submittedName>
        <fullName evidence="2">Uncharacterized protein</fullName>
    </submittedName>
</protein>
<comment type="caution">
    <text evidence="2">The sequence shown here is derived from an EMBL/GenBank/DDBJ whole genome shotgun (WGS) entry which is preliminary data.</text>
</comment>
<feature type="region of interest" description="Disordered" evidence="1">
    <location>
        <begin position="188"/>
        <end position="209"/>
    </location>
</feature>
<dbReference type="EMBL" id="CAJGYM010000239">
    <property type="protein sequence ID" value="CAD6200110.1"/>
    <property type="molecule type" value="Genomic_DNA"/>
</dbReference>
<proteinExistence type="predicted"/>
<reference evidence="2" key="1">
    <citation type="submission" date="2020-10" db="EMBL/GenBank/DDBJ databases">
        <authorList>
            <person name="Kikuchi T."/>
        </authorList>
    </citation>
    <scope>NUCLEOTIDE SEQUENCE</scope>
    <source>
        <strain evidence="2">NKZ352</strain>
    </source>
</reference>
<evidence type="ECO:0000313" key="2">
    <source>
        <dbReference type="EMBL" id="CAD6200110.1"/>
    </source>
</evidence>
<gene>
    <name evidence="2" type="ORF">CAUJ_LOCUS16009</name>
</gene>
<accession>A0A8S1I0L7</accession>
<evidence type="ECO:0000256" key="1">
    <source>
        <dbReference type="SAM" id="MobiDB-lite"/>
    </source>
</evidence>
<dbReference type="AlphaFoldDB" id="A0A8S1I0L7"/>